<comment type="caution">
    <text evidence="11">The sequence shown here is derived from an EMBL/GenBank/DDBJ whole genome shotgun (WGS) entry which is preliminary data.</text>
</comment>
<dbReference type="InterPro" id="IPR006047">
    <property type="entry name" value="GH13_cat_dom"/>
</dbReference>
<dbReference type="InterPro" id="IPR013534">
    <property type="entry name" value="Starch_synth_cat_dom"/>
</dbReference>
<evidence type="ECO:0000256" key="8">
    <source>
        <dbReference type="SAM" id="Phobius"/>
    </source>
</evidence>
<keyword evidence="8" id="KW-1133">Transmembrane helix</keyword>
<feature type="transmembrane region" description="Helical" evidence="8">
    <location>
        <begin position="2043"/>
        <end position="2064"/>
    </location>
</feature>
<dbReference type="PANTHER" id="PTHR47182">
    <property type="entry name" value="CELL WALL ALPHA-1,3-GLUCAN SYNTHASE AGS1-RELATED"/>
    <property type="match status" value="1"/>
</dbReference>
<comment type="similarity">
    <text evidence="1">Belongs to the glycosyltransferase group 1 family.</text>
</comment>
<feature type="transmembrane region" description="Helical" evidence="8">
    <location>
        <begin position="2108"/>
        <end position="2128"/>
    </location>
</feature>
<evidence type="ECO:0000259" key="10">
    <source>
        <dbReference type="SMART" id="SM00642"/>
    </source>
</evidence>
<dbReference type="Pfam" id="PF00534">
    <property type="entry name" value="Glycos_transf_1"/>
    <property type="match status" value="1"/>
</dbReference>
<proteinExistence type="inferred from homology"/>
<feature type="chain" id="PRO_5002468893" description="alpha-1,3-glucan synthase" evidence="9">
    <location>
        <begin position="20"/>
        <end position="2410"/>
    </location>
</feature>
<keyword evidence="4" id="KW-0808">Transferase</keyword>
<dbReference type="SUPFAM" id="SSF53756">
    <property type="entry name" value="UDP-Glycosyltransferase/glycogen phosphorylase"/>
    <property type="match status" value="1"/>
</dbReference>
<dbReference type="FunFam" id="3.40.50.2000:FF:000052">
    <property type="entry name" value="Alpha-1,3-glucan synthase Ags2"/>
    <property type="match status" value="1"/>
</dbReference>
<dbReference type="EC" id="2.4.1.183" evidence="2"/>
<dbReference type="GO" id="GO:0047657">
    <property type="term" value="F:alpha-1,3-glucan synthase activity"/>
    <property type="evidence" value="ECO:0007669"/>
    <property type="project" value="UniProtKB-EC"/>
</dbReference>
<dbReference type="Pfam" id="PF00128">
    <property type="entry name" value="Alpha-amylase"/>
    <property type="match status" value="1"/>
</dbReference>
<sequence length="2410" mass="270121">MFAQPVVAVFLILLGVVPAYRYDPEYTEYNLNQNQFTENPLEYWGYWHEDAADYTPSPENWRMPFYTLFLDRFVNGDPYNDEINGTAFERDPNSNQMRHGGDLQGLIDTLDYISGMGIKALYIAGSPFMNQPWGYDQYSPIDLTLLEPHFGTLETWRRAVMEIHKRVITASGMRVVLDNTIATLGDLIGFEGYLNTSTPFTVKEHRAQWKTDRRYLDFDFGNTYNETCTYPRFWNETGYPIDQPIRDQLVGCYDSDFDQYGDTEAFGVYPDWRRQITKFASVQDRLREWHPPVRAKLENFYCMLIAQLDIDGFRYDKATQGTPDAIAAMSASFRECARRHGKQNFYITGEITGGNTFASIYVGRGRQPDQLPENLTQAVTLKHNSSHQYFLRAEQESAMDSGAFHYTIYRTLTRFLGMDGNLEAGYDAPRNWVDMWNTLLLTNDMTNANTGDFDPRHMYGVTNQDVFRWPAIRQGLHRQIVGHFITTLLMPGIPKLLWGEEQAFYVLDSTNSNYMFGRQPLSAATAWQTHGCYGLDSTQYYQMSLEAARNGCNDDTVSQDHRDPSAPVRNILRRMYHLREVYPVLNDGFFLQQLSNMTEGMVYRGSSGVVTDTGLWSVMRSTFVGVQDLNKNTEASTTVTTTSDETSEDAIDVMVDALGGNATVATSRGNTTISTSGENTTITTTDNTTDSATANRNANLPIWLIFTNLNETKRFEFNCSDNATDLNTTALISPYLAGTKIKNLFHPYDEHTLINSTQTLYISNSTEPNGCLRELEVPAFGFAAYVPASDWVGPEPVITKFSPGHDASIQSTRDKRVEVQLEFSQSMDCNNVTRSITFKSSTENGDIRPTVDRDTIKCGAIANPENSTLVAGIPSAWFWSAKLRNVEDGVHRLTVPVVKTLSGSQLTKSRDHFLIRVGQPNNPIVFTRTANYSSTLLVQASDDKLMLNHSAAGADLFRYSTNFGTSFSDWTPYTGGMTEVEKQPWSGTKKQAWKGEHVRVEYFSRFRGSSDHVQQADLDSKPRRLPNLFLNGPYNSYGYDAGLDNTFKLSKDGEWSIPWMTEWSASGSVAQLNVWGMNPDGQPDQTIVLGDIDGDSVLDRLPPSSLAKLVLNITMPPPKPHLAWKIAVNDGNMRVALIPTGNMWHQLTLYVLLWTVPLITAALSAWLFVLGFYKVKFNKIGATEKIRSVLPVAIRKPLRKLFHRRRPSSERFLQEVAKPSLENSLENQRTVLIATMEYNIDDWNIKIKIGGLGVMSQLMGNNVPNLIWVVPCVGGIDYPIDEEAPPMNVTILGSTYIVNVQYHTVKNITYVLLDAPVFRKQTKAEPYPARMDDMESAIYYSAWNQCIAQAIQRFPEVDIYHINDYHGTVAPLYLLPRTIPVCLSLHNAEFQGLWPMRKSAEKEEICMVFNLPVDTVTKYVQFGQVFNLLHAGASLLRLHQEGFGAVGVSTKYGKRSHARYSIFWGLGEVKALQNPDPSDLGAIEEPSDTPAEIIIDDEWEQSRLQLRVKAQEWAGLEINPNAELFVFVGRWSMQKGVDLIADAFPSILEKNPNVQLITIGPVIDLYGKFAALKLDKLMEKYPGRVCSKPVFTQLPPCVFTGAEFALIPSRDEPFGLVAVEFGRKGALGVGARVGGLGQMPGWWFTVESTSTSHMLNQFKGAIREAMASSFETRAKMRAISAKQRFPVAQWRKELDELQSKAIRMHDKIRNRKSMGSSSTASTLVPSEPSLASEPSLSSETSLGPPASAAASRRQSFDFEFQTASEEDALDMSRRSRRYSSTSQVSSLEVFDEDDGRGHPDGDIVPDLPPMPAPALYSTSNMSSLSPLPRTESSRRISRLPTELSMEKVVGEKTDYNLQEVDPFFTDSNGIFFKKFEKMLENLNGKNSETSNCIEEYLLKSEKDWASNVRNARLGRNKSETNLSIWKKRTVSVNVSPVITELFDSDSDLEMNGSPLPTNGEYQLAPGYTPPRGLRNWMQIRLGTWPLYSFLVALAQVISANSYQITLLTGEVGQPAVKLYAIASIYLATSIGWWIMYRRLSSHYALSLPFLFYGLAFFLIGVAHYADYNGANWIQNVATGCYAVASSSGSLYFALNFGDDAGGRVHNWVFRACMIQGTQQVWVVALWYWGRVITHQSTLGHVTSVGNGFAGTWKITAVALPIAALLWAIGLILYFGLPAFYRQSPGDTPAFYSSIIRRKVVIMFGVMVVVQNFFMSAPYGRNWTFLFSSSHVPNWQIFLLAIGFFVGVWGISLWILGYYSRAHTWLMPVFAIGLGAPRFVQIWWGTSGLGLWLPWAGGTFISSVFASRSVWLWLGVLDSLQGVGLGMILLSTLTRSHVAFTVTGCQVIGAAVTILARAVAPNRIGPGLISPDISGGLEAILQPWFWVGLILQLLLCVGFFKVYRKEQLQKP</sequence>
<dbReference type="InterPro" id="IPR058655">
    <property type="entry name" value="Mok11-14/Ags1-like"/>
</dbReference>
<dbReference type="Pfam" id="PF26114">
    <property type="entry name" value="Ig_2_Mok13"/>
    <property type="match status" value="1"/>
</dbReference>
<dbReference type="Proteomes" id="UP000033647">
    <property type="component" value="Unassembled WGS sequence"/>
</dbReference>
<dbReference type="InterPro" id="IPR058656">
    <property type="entry name" value="Mok11-13/Ags1-like_GH"/>
</dbReference>
<feature type="transmembrane region" description="Helical" evidence="8">
    <location>
        <begin position="2309"/>
        <end position="2330"/>
    </location>
</feature>
<evidence type="ECO:0000256" key="7">
    <source>
        <dbReference type="SAM" id="MobiDB-lite"/>
    </source>
</evidence>
<feature type="transmembrane region" description="Helical" evidence="8">
    <location>
        <begin position="2236"/>
        <end position="2257"/>
    </location>
</feature>
<name>A0A0F4GHP4_9PEZI</name>
<feature type="transmembrane region" description="Helical" evidence="8">
    <location>
        <begin position="1984"/>
        <end position="2004"/>
    </location>
</feature>
<dbReference type="Gene3D" id="3.20.20.80">
    <property type="entry name" value="Glycosidases"/>
    <property type="match status" value="1"/>
</dbReference>
<dbReference type="InterPro" id="IPR058658">
    <property type="entry name" value="Mok11-13/Ags1-like_Ig_2"/>
</dbReference>
<dbReference type="Pfam" id="PF26111">
    <property type="entry name" value="Ig_Mok13"/>
    <property type="match status" value="1"/>
</dbReference>
<keyword evidence="9" id="KW-0732">Signal</keyword>
<dbReference type="CDD" id="cd11323">
    <property type="entry name" value="AmyAc_AGS"/>
    <property type="match status" value="1"/>
</dbReference>
<dbReference type="OrthoDB" id="512920at2759"/>
<dbReference type="Pfam" id="PF26108">
    <property type="entry name" value="GH_Mok13"/>
    <property type="match status" value="2"/>
</dbReference>
<keyword evidence="5" id="KW-0961">Cell wall biogenesis/degradation</keyword>
<evidence type="ECO:0000256" key="4">
    <source>
        <dbReference type="ARBA" id="ARBA00022679"/>
    </source>
</evidence>
<comment type="catalytic activity">
    <reaction evidence="6">
        <text>[(1-&gt;3)-alpha-D-glucosyl](n) + UDP-alpha-D-glucose = [(1-&gt;3)-alpha-D-glucosyl](n+1) + UDP + H(+)</text>
        <dbReference type="Rhea" id="RHEA:19749"/>
        <dbReference type="Rhea" id="RHEA-COMP:11150"/>
        <dbReference type="Rhea" id="RHEA-COMP:11151"/>
        <dbReference type="ChEBI" id="CHEBI:15378"/>
        <dbReference type="ChEBI" id="CHEBI:28100"/>
        <dbReference type="ChEBI" id="CHEBI:58223"/>
        <dbReference type="ChEBI" id="CHEBI:58885"/>
        <dbReference type="EC" id="2.4.1.183"/>
    </reaction>
</comment>
<evidence type="ECO:0000256" key="3">
    <source>
        <dbReference type="ARBA" id="ARBA00022676"/>
    </source>
</evidence>
<feature type="compositionally biased region" description="Polar residues" evidence="7">
    <location>
        <begin position="1713"/>
        <end position="1724"/>
    </location>
</feature>
<dbReference type="SUPFAM" id="SSF51445">
    <property type="entry name" value="(Trans)glycosidases"/>
    <property type="match status" value="1"/>
</dbReference>
<accession>A0A0F4GHP4</accession>
<evidence type="ECO:0000256" key="6">
    <source>
        <dbReference type="ARBA" id="ARBA00048960"/>
    </source>
</evidence>
<feature type="region of interest" description="Disordered" evidence="7">
    <location>
        <begin position="1705"/>
        <end position="1754"/>
    </location>
</feature>
<dbReference type="InterPro" id="IPR001296">
    <property type="entry name" value="Glyco_trans_1"/>
</dbReference>
<dbReference type="GO" id="GO:0070600">
    <property type="term" value="P:fungal-type cell wall (1-&gt;3)-alpha-glucan biosynthetic process"/>
    <property type="evidence" value="ECO:0007669"/>
    <property type="project" value="TreeGrafter"/>
</dbReference>
<dbReference type="Gene3D" id="3.40.50.2000">
    <property type="entry name" value="Glycogen Phosphorylase B"/>
    <property type="match status" value="2"/>
</dbReference>
<reference evidence="11 12" key="1">
    <citation type="submission" date="2015-03" db="EMBL/GenBank/DDBJ databases">
        <title>RNA-seq based gene annotation and comparative genomics of four Zymoseptoria species reveal species-specific pathogenicity related genes and transposable element activity.</title>
        <authorList>
            <person name="Grandaubert J."/>
            <person name="Bhattacharyya A."/>
            <person name="Stukenbrock E.H."/>
        </authorList>
    </citation>
    <scope>NUCLEOTIDE SEQUENCE [LARGE SCALE GENOMIC DNA]</scope>
    <source>
        <strain evidence="11 12">Zb18110</strain>
    </source>
</reference>
<dbReference type="FunFam" id="3.20.20.80:FF:000073">
    <property type="entry name" value="Alpha-1,3-glucan synthase Ags2"/>
    <property type="match status" value="1"/>
</dbReference>
<dbReference type="SMART" id="SM00642">
    <property type="entry name" value="Aamy"/>
    <property type="match status" value="1"/>
</dbReference>
<keyword evidence="12" id="KW-1185">Reference proteome</keyword>
<feature type="transmembrane region" description="Helical" evidence="8">
    <location>
        <begin position="2016"/>
        <end position="2036"/>
    </location>
</feature>
<dbReference type="EMBL" id="LAFY01000586">
    <property type="protein sequence ID" value="KJX96949.1"/>
    <property type="molecule type" value="Genomic_DNA"/>
</dbReference>
<organism evidence="11 12">
    <name type="scientific">Zymoseptoria brevis</name>
    <dbReference type="NCBI Taxonomy" id="1047168"/>
    <lineage>
        <taxon>Eukaryota</taxon>
        <taxon>Fungi</taxon>
        <taxon>Dikarya</taxon>
        <taxon>Ascomycota</taxon>
        <taxon>Pezizomycotina</taxon>
        <taxon>Dothideomycetes</taxon>
        <taxon>Dothideomycetidae</taxon>
        <taxon>Mycosphaerellales</taxon>
        <taxon>Mycosphaerellaceae</taxon>
        <taxon>Zymoseptoria</taxon>
    </lineage>
</organism>
<feature type="domain" description="Glycosyl hydrolase family 13 catalytic" evidence="10">
    <location>
        <begin position="67"/>
        <end position="549"/>
    </location>
</feature>
<dbReference type="InterPro" id="IPR017853">
    <property type="entry name" value="GH"/>
</dbReference>
<evidence type="ECO:0000256" key="2">
    <source>
        <dbReference type="ARBA" id="ARBA00012688"/>
    </source>
</evidence>
<keyword evidence="8" id="KW-0812">Transmembrane</keyword>
<feature type="transmembrane region" description="Helical" evidence="8">
    <location>
        <begin position="2379"/>
        <end position="2402"/>
    </location>
</feature>
<dbReference type="Pfam" id="PF26122">
    <property type="entry name" value="CBM_Mok13"/>
    <property type="match status" value="1"/>
</dbReference>
<dbReference type="InterPro" id="IPR058657">
    <property type="entry name" value="Mok11-13/Ags1-like_Ig"/>
</dbReference>
<feature type="transmembrane region" description="Helical" evidence="8">
    <location>
        <begin position="2157"/>
        <end position="2179"/>
    </location>
</feature>
<feature type="region of interest" description="Disordered" evidence="7">
    <location>
        <begin position="669"/>
        <end position="690"/>
    </location>
</feature>
<gene>
    <name evidence="11" type="ORF">TI39_contig594g00013</name>
</gene>
<evidence type="ECO:0000256" key="9">
    <source>
        <dbReference type="SAM" id="SignalP"/>
    </source>
</evidence>
<keyword evidence="8" id="KW-0472">Membrane</keyword>
<feature type="compositionally biased region" description="Low complexity" evidence="7">
    <location>
        <begin position="1725"/>
        <end position="1753"/>
    </location>
</feature>
<evidence type="ECO:0000313" key="11">
    <source>
        <dbReference type="EMBL" id="KJX96949.1"/>
    </source>
</evidence>
<dbReference type="Pfam" id="PF08323">
    <property type="entry name" value="Glyco_transf_5"/>
    <property type="match status" value="1"/>
</dbReference>
<evidence type="ECO:0000256" key="5">
    <source>
        <dbReference type="ARBA" id="ARBA00023316"/>
    </source>
</evidence>
<dbReference type="Pfam" id="PF26127">
    <property type="entry name" value="12TM_Mok13"/>
    <property type="match status" value="1"/>
</dbReference>
<evidence type="ECO:0000313" key="12">
    <source>
        <dbReference type="Proteomes" id="UP000033647"/>
    </source>
</evidence>
<keyword evidence="3" id="KW-0328">Glycosyltransferase</keyword>
<dbReference type="InterPro" id="IPR058659">
    <property type="entry name" value="Mok11-13/Ags1-like_CBM"/>
</dbReference>
<feature type="transmembrane region" description="Helical" evidence="8">
    <location>
        <begin position="2199"/>
        <end position="2216"/>
    </location>
</feature>
<feature type="region of interest" description="Disordered" evidence="7">
    <location>
        <begin position="1768"/>
        <end position="1835"/>
    </location>
</feature>
<feature type="signal peptide" evidence="9">
    <location>
        <begin position="1"/>
        <end position="19"/>
    </location>
</feature>
<dbReference type="FunFam" id="3.40.50.2000:FF:000058">
    <property type="entry name" value="Alpha-1,3-glucan synthase Ags1"/>
    <property type="match status" value="1"/>
</dbReference>
<dbReference type="STRING" id="1047168.A0A0F4GHP4"/>
<dbReference type="PANTHER" id="PTHR47182:SF2">
    <property type="entry name" value="CELL WALL ALPHA-1,3-GLUCAN SYNTHASE AGS1"/>
    <property type="match status" value="1"/>
</dbReference>
<dbReference type="InterPro" id="IPR058654">
    <property type="entry name" value="Mok11-14/Ags1-like_TM"/>
</dbReference>
<feature type="transmembrane region" description="Helical" evidence="8">
    <location>
        <begin position="1147"/>
        <end position="1173"/>
    </location>
</feature>
<feature type="compositionally biased region" description="Polar residues" evidence="7">
    <location>
        <begin position="1816"/>
        <end position="1825"/>
    </location>
</feature>
<feature type="transmembrane region" description="Helical" evidence="8">
    <location>
        <begin position="2337"/>
        <end position="2359"/>
    </location>
</feature>
<evidence type="ECO:0000256" key="1">
    <source>
        <dbReference type="ARBA" id="ARBA00006122"/>
    </source>
</evidence>
<feature type="transmembrane region" description="Helical" evidence="8">
    <location>
        <begin position="2076"/>
        <end position="2096"/>
    </location>
</feature>
<protein>
    <recommendedName>
        <fullName evidence="2">alpha-1,3-glucan synthase</fullName>
        <ecNumber evidence="2">2.4.1.183</ecNumber>
    </recommendedName>
</protein>
<dbReference type="GO" id="GO:0009277">
    <property type="term" value="C:fungal-type cell wall"/>
    <property type="evidence" value="ECO:0007669"/>
    <property type="project" value="TreeGrafter"/>
</dbReference>